<dbReference type="Pfam" id="PF01925">
    <property type="entry name" value="TauE"/>
    <property type="match status" value="1"/>
</dbReference>
<evidence type="ECO:0000256" key="2">
    <source>
        <dbReference type="ARBA" id="ARBA00022692"/>
    </source>
</evidence>
<keyword evidence="2 5" id="KW-0812">Transmembrane</keyword>
<evidence type="ECO:0000256" key="1">
    <source>
        <dbReference type="ARBA" id="ARBA00004141"/>
    </source>
</evidence>
<dbReference type="AlphaFoldDB" id="A0A1I2BJQ4"/>
<proteinExistence type="inferred from homology"/>
<dbReference type="InterPro" id="IPR002781">
    <property type="entry name" value="TM_pro_TauE-like"/>
</dbReference>
<feature type="transmembrane region" description="Helical" evidence="5">
    <location>
        <begin position="97"/>
        <end position="116"/>
    </location>
</feature>
<evidence type="ECO:0000313" key="7">
    <source>
        <dbReference type="Proteomes" id="UP000199513"/>
    </source>
</evidence>
<dbReference type="InterPro" id="IPR051598">
    <property type="entry name" value="TSUP/Inactive_protease-like"/>
</dbReference>
<dbReference type="Proteomes" id="UP000199513">
    <property type="component" value="Unassembled WGS sequence"/>
</dbReference>
<dbReference type="STRING" id="1003.SAMN04488541_100344"/>
<keyword evidence="4 5" id="KW-0472">Membrane</keyword>
<gene>
    <name evidence="6" type="ORF">SAMN04488541_100344</name>
</gene>
<feature type="transmembrane region" description="Helical" evidence="5">
    <location>
        <begin position="195"/>
        <end position="215"/>
    </location>
</feature>
<evidence type="ECO:0000256" key="4">
    <source>
        <dbReference type="ARBA" id="ARBA00023136"/>
    </source>
</evidence>
<dbReference type="PANTHER" id="PTHR43701">
    <property type="entry name" value="MEMBRANE TRANSPORTER PROTEIN MJ0441-RELATED"/>
    <property type="match status" value="1"/>
</dbReference>
<organism evidence="6 7">
    <name type="scientific">Thermoflexibacter ruber</name>
    <dbReference type="NCBI Taxonomy" id="1003"/>
    <lineage>
        <taxon>Bacteria</taxon>
        <taxon>Pseudomonadati</taxon>
        <taxon>Bacteroidota</taxon>
        <taxon>Cytophagia</taxon>
        <taxon>Cytophagales</taxon>
        <taxon>Thermoflexibacteraceae</taxon>
        <taxon>Thermoflexibacter</taxon>
    </lineage>
</organism>
<keyword evidence="7" id="KW-1185">Reference proteome</keyword>
<feature type="transmembrane region" description="Helical" evidence="5">
    <location>
        <begin position="128"/>
        <end position="144"/>
    </location>
</feature>
<reference evidence="6 7" key="1">
    <citation type="submission" date="2016-10" db="EMBL/GenBank/DDBJ databases">
        <authorList>
            <person name="de Groot N.N."/>
        </authorList>
    </citation>
    <scope>NUCLEOTIDE SEQUENCE [LARGE SCALE GENOMIC DNA]</scope>
    <source>
        <strain>GEY</strain>
        <strain evidence="7">DSM 9560</strain>
    </source>
</reference>
<feature type="transmembrane region" description="Helical" evidence="5">
    <location>
        <begin position="222"/>
        <end position="242"/>
    </location>
</feature>
<comment type="subcellular location">
    <subcellularLocation>
        <location evidence="5">Cell membrane</location>
        <topology evidence="5">Multi-pass membrane protein</topology>
    </subcellularLocation>
    <subcellularLocation>
        <location evidence="1">Membrane</location>
        <topology evidence="1">Multi-pass membrane protein</topology>
    </subcellularLocation>
</comment>
<dbReference type="PANTHER" id="PTHR43701:SF12">
    <property type="entry name" value="MEMBRANE TRANSPORTER PROTEIN YTNM-RELATED"/>
    <property type="match status" value="1"/>
</dbReference>
<accession>A0A1I2BJQ4</accession>
<feature type="transmembrane region" description="Helical" evidence="5">
    <location>
        <begin position="248"/>
        <end position="266"/>
    </location>
</feature>
<protein>
    <recommendedName>
        <fullName evidence="5">Probable membrane transporter protein</fullName>
    </recommendedName>
</protein>
<dbReference type="OrthoDB" id="45564at2"/>
<evidence type="ECO:0000256" key="5">
    <source>
        <dbReference type="RuleBase" id="RU363041"/>
    </source>
</evidence>
<keyword evidence="3 5" id="KW-1133">Transmembrane helix</keyword>
<feature type="transmembrane region" description="Helical" evidence="5">
    <location>
        <begin position="156"/>
        <end position="175"/>
    </location>
</feature>
<dbReference type="GO" id="GO:0005886">
    <property type="term" value="C:plasma membrane"/>
    <property type="evidence" value="ECO:0007669"/>
    <property type="project" value="UniProtKB-SubCell"/>
</dbReference>
<evidence type="ECO:0000256" key="3">
    <source>
        <dbReference type="ARBA" id="ARBA00022989"/>
    </source>
</evidence>
<dbReference type="RefSeq" id="WP_091539313.1">
    <property type="nucleotide sequence ID" value="NZ_FONY01000003.1"/>
</dbReference>
<dbReference type="EMBL" id="FONY01000003">
    <property type="protein sequence ID" value="SFE56386.1"/>
    <property type="molecule type" value="Genomic_DNA"/>
</dbReference>
<keyword evidence="5" id="KW-1003">Cell membrane</keyword>
<comment type="similarity">
    <text evidence="5">Belongs to the 4-toluene sulfonate uptake permease (TSUP) (TC 2.A.102) family.</text>
</comment>
<name>A0A1I2BJQ4_9BACT</name>
<evidence type="ECO:0000313" key="6">
    <source>
        <dbReference type="EMBL" id="SFE56386.1"/>
    </source>
</evidence>
<sequence length="270" mass="28733">MISYLYLLDIFSAIGAWFSAGISVADTSLLFFILAGFTAQMIDGSLGMAYGISSNSFLVSLGLPPANASASVHIAETFIAGVSGLSHLKFKNVNKKLLQGLIIPGCLGVITGAYILSNFDGKVMKPYVAVYLAIMGGIVIRKALQKNKKRTKTKRLYPLAFVGGFLDAIGGGGWGPVVVSTLLKNGRDARYTVGTVNLAEFFISLAGAGTFLIFLKITDWQAVIGLLIGGVIAAPFAAYLCTKINRKVFMVLVGIVIILLSIRTLYTSFI</sequence>